<dbReference type="KEGG" id="fpp:FPB0191_00811"/>
<keyword evidence="8" id="KW-1185">Reference proteome</keyword>
<sequence length="279" mass="30948">MKLLFKKIKTGLMILTISLVANQAYADRLDDIQTRGEIKIAVFDSNPPFGYVDGKSKKIVGLDADYAKAIAEALNVKLKLVPTNPANRIPLLTAQKADLIVANFTVTSERAKAVDFSLPYFATGQKFVARKGVLKTPDDLKKMRIGADKGTVMEITLREQYPTAKVISYDDTPFAFTALKNGVVQAITQDDAKLIGLLANLPTKQREEFEISPFSITKEYQAVGIPKGEKRLLQEVNKMLLSLEEKGEAVNIYNRWFGPETPTAMPRGEFKIGEVEFSN</sequence>
<dbReference type="Gene3D" id="3.40.190.10">
    <property type="entry name" value="Periplasmic binding protein-like II"/>
    <property type="match status" value="2"/>
</dbReference>
<organism evidence="7 8">
    <name type="scientific">Frischella perrara</name>
    <dbReference type="NCBI Taxonomy" id="1267021"/>
    <lineage>
        <taxon>Bacteria</taxon>
        <taxon>Pseudomonadati</taxon>
        <taxon>Pseudomonadota</taxon>
        <taxon>Gammaproteobacteria</taxon>
        <taxon>Orbales</taxon>
        <taxon>Orbaceae</taxon>
        <taxon>Frischella</taxon>
    </lineage>
</organism>
<dbReference type="PANTHER" id="PTHR30085:SF6">
    <property type="entry name" value="ABC TRANSPORTER GLUTAMINE-BINDING PROTEIN GLNH"/>
    <property type="match status" value="1"/>
</dbReference>
<gene>
    <name evidence="7" type="ORF">FPB0191_00811</name>
</gene>
<dbReference type="CDD" id="cd13689">
    <property type="entry name" value="PBP2_BsGlnH"/>
    <property type="match status" value="1"/>
</dbReference>
<dbReference type="AlphaFoldDB" id="A0A0A7S1A1"/>
<dbReference type="InterPro" id="IPR001320">
    <property type="entry name" value="Iontro_rcpt_C"/>
</dbReference>
<dbReference type="Proteomes" id="UP000030901">
    <property type="component" value="Chromosome"/>
</dbReference>
<dbReference type="PANTHER" id="PTHR30085">
    <property type="entry name" value="AMINO ACID ABC TRANSPORTER PERMEASE"/>
    <property type="match status" value="1"/>
</dbReference>
<dbReference type="GO" id="GO:0015276">
    <property type="term" value="F:ligand-gated monoatomic ion channel activity"/>
    <property type="evidence" value="ECO:0007669"/>
    <property type="project" value="InterPro"/>
</dbReference>
<reference evidence="7 8" key="1">
    <citation type="journal article" date="2014" name="Appl. Environ. Microbiol.">
        <title>Gut symbionts from distinct hosts exhibit genotoxic activity via divergent colibactin biosynthetic pathways.</title>
        <authorList>
            <person name="Engel P."/>
            <person name="Vizcaino M.I."/>
            <person name="Crawford J.M."/>
        </authorList>
    </citation>
    <scope>NUCLEOTIDE SEQUENCE [LARGE SCALE GENOMIC DNA]</scope>
    <source>
        <strain evidence="7 8">PEB0191</strain>
    </source>
</reference>
<dbReference type="OrthoDB" id="7241844at2"/>
<keyword evidence="2" id="KW-0813">Transport</keyword>
<feature type="signal peptide" evidence="4">
    <location>
        <begin position="1"/>
        <end position="26"/>
    </location>
</feature>
<dbReference type="InterPro" id="IPR001638">
    <property type="entry name" value="Solute-binding_3/MltF_N"/>
</dbReference>
<feature type="chain" id="PRO_5002032746" evidence="4">
    <location>
        <begin position="27"/>
        <end position="279"/>
    </location>
</feature>
<protein>
    <submittedName>
        <fullName evidence="7">ABC-type amino acid transport/signal transduction system</fullName>
    </submittedName>
</protein>
<comment type="similarity">
    <text evidence="1">Belongs to the bacterial solute-binding protein 3 family.</text>
</comment>
<evidence type="ECO:0000259" key="6">
    <source>
        <dbReference type="SMART" id="SM00079"/>
    </source>
</evidence>
<dbReference type="SMART" id="SM00062">
    <property type="entry name" value="PBPb"/>
    <property type="match status" value="1"/>
</dbReference>
<name>A0A0A7S1A1_FRIPE</name>
<dbReference type="GO" id="GO:0006865">
    <property type="term" value="P:amino acid transport"/>
    <property type="evidence" value="ECO:0007669"/>
    <property type="project" value="TreeGrafter"/>
</dbReference>
<dbReference type="GO" id="GO:0016020">
    <property type="term" value="C:membrane"/>
    <property type="evidence" value="ECO:0007669"/>
    <property type="project" value="InterPro"/>
</dbReference>
<evidence type="ECO:0000256" key="2">
    <source>
        <dbReference type="ARBA" id="ARBA00022448"/>
    </source>
</evidence>
<dbReference type="InterPro" id="IPR051455">
    <property type="entry name" value="Bact_solute-bind_prot3"/>
</dbReference>
<feature type="domain" description="Ionotropic glutamate receptor C-terminal" evidence="6">
    <location>
        <begin position="39"/>
        <end position="259"/>
    </location>
</feature>
<dbReference type="GO" id="GO:0005576">
    <property type="term" value="C:extracellular region"/>
    <property type="evidence" value="ECO:0007669"/>
    <property type="project" value="TreeGrafter"/>
</dbReference>
<dbReference type="SMART" id="SM00079">
    <property type="entry name" value="PBPe"/>
    <property type="match status" value="1"/>
</dbReference>
<proteinExistence type="inferred from homology"/>
<evidence type="ECO:0000256" key="1">
    <source>
        <dbReference type="ARBA" id="ARBA00010333"/>
    </source>
</evidence>
<accession>A0A0A7S1A1</accession>
<dbReference type="GO" id="GO:0030288">
    <property type="term" value="C:outer membrane-bounded periplasmic space"/>
    <property type="evidence" value="ECO:0007669"/>
    <property type="project" value="TreeGrafter"/>
</dbReference>
<dbReference type="HOGENOM" id="CLU_019602_18_4_6"/>
<dbReference type="STRING" id="1267021.FPB0191_00811"/>
<dbReference type="SUPFAM" id="SSF53850">
    <property type="entry name" value="Periplasmic binding protein-like II"/>
    <property type="match status" value="1"/>
</dbReference>
<evidence type="ECO:0000256" key="4">
    <source>
        <dbReference type="SAM" id="SignalP"/>
    </source>
</evidence>
<keyword evidence="3 4" id="KW-0732">Signal</keyword>
<evidence type="ECO:0000313" key="7">
    <source>
        <dbReference type="EMBL" id="AJA44637.1"/>
    </source>
</evidence>
<evidence type="ECO:0000313" key="8">
    <source>
        <dbReference type="Proteomes" id="UP000030901"/>
    </source>
</evidence>
<dbReference type="EMBL" id="CP009056">
    <property type="protein sequence ID" value="AJA44637.1"/>
    <property type="molecule type" value="Genomic_DNA"/>
</dbReference>
<dbReference type="Pfam" id="PF00497">
    <property type="entry name" value="SBP_bac_3"/>
    <property type="match status" value="1"/>
</dbReference>
<feature type="domain" description="Solute-binding protein family 3/N-terminal" evidence="5">
    <location>
        <begin position="37"/>
        <end position="260"/>
    </location>
</feature>
<evidence type="ECO:0000259" key="5">
    <source>
        <dbReference type="SMART" id="SM00062"/>
    </source>
</evidence>
<evidence type="ECO:0000256" key="3">
    <source>
        <dbReference type="ARBA" id="ARBA00022729"/>
    </source>
</evidence>